<feature type="transmembrane region" description="Helical" evidence="1">
    <location>
        <begin position="216"/>
        <end position="237"/>
    </location>
</feature>
<evidence type="ECO:0000259" key="2">
    <source>
        <dbReference type="Pfam" id="PF02517"/>
    </source>
</evidence>
<evidence type="ECO:0000313" key="3">
    <source>
        <dbReference type="EMBL" id="RGS34595.1"/>
    </source>
</evidence>
<name>A0A412ICK5_9FIRM</name>
<feature type="transmembrane region" description="Helical" evidence="1">
    <location>
        <begin position="12"/>
        <end position="34"/>
    </location>
</feature>
<evidence type="ECO:0000256" key="1">
    <source>
        <dbReference type="SAM" id="Phobius"/>
    </source>
</evidence>
<keyword evidence="3" id="KW-0645">Protease</keyword>
<dbReference type="Proteomes" id="UP000283295">
    <property type="component" value="Unassembled WGS sequence"/>
</dbReference>
<comment type="caution">
    <text evidence="3">The sequence shown here is derived from an EMBL/GenBank/DDBJ whole genome shotgun (WGS) entry which is preliminary data.</text>
</comment>
<feature type="transmembrane region" description="Helical" evidence="1">
    <location>
        <begin position="113"/>
        <end position="133"/>
    </location>
</feature>
<feature type="domain" description="CAAX prenyl protease 2/Lysostaphin resistance protein A-like" evidence="2">
    <location>
        <begin position="115"/>
        <end position="201"/>
    </location>
</feature>
<organism evidence="3 4">
    <name type="scientific">Coprococcus eutactus</name>
    <dbReference type="NCBI Taxonomy" id="33043"/>
    <lineage>
        <taxon>Bacteria</taxon>
        <taxon>Bacillati</taxon>
        <taxon>Bacillota</taxon>
        <taxon>Clostridia</taxon>
        <taxon>Lachnospirales</taxon>
        <taxon>Lachnospiraceae</taxon>
        <taxon>Coprococcus</taxon>
    </lineage>
</organism>
<dbReference type="Pfam" id="PF02517">
    <property type="entry name" value="Rce1-like"/>
    <property type="match status" value="1"/>
</dbReference>
<feature type="transmembrane region" description="Helical" evidence="1">
    <location>
        <begin position="192"/>
        <end position="210"/>
    </location>
</feature>
<dbReference type="OrthoDB" id="2035856at2"/>
<protein>
    <submittedName>
        <fullName evidence="3">CPBP family intramembrane metalloprotease</fullName>
    </submittedName>
</protein>
<dbReference type="GO" id="GO:0006508">
    <property type="term" value="P:proteolysis"/>
    <property type="evidence" value="ECO:0007669"/>
    <property type="project" value="UniProtKB-KW"/>
</dbReference>
<sequence length="276" mass="30373">MDKKSSEYKLIRMADTSFLFCIIFEVVGIMTVMFLGTLGAQMAIYFMTMLFAVFMARKRREEFTIPFEKPKAGTLLQSIGISVCGIPIALMLSALASLLSSAGADSSDDIAKYPVWLAIIAFAIVPAVVEEYVFRGLILGAYMKVDMRAAVVISSLFFALLHFSLGSVLYGFFYGCLFAIIRIATGNMVYSMVMHLTFNAINVAVSYAGMIMIPGWFLIGAFVVGVIGFIVLCIFFFKKNPVELQVSGYKGRQLVTKEGYITMAVCLCVTGMLLMI</sequence>
<dbReference type="GO" id="GO:0004175">
    <property type="term" value="F:endopeptidase activity"/>
    <property type="evidence" value="ECO:0007669"/>
    <property type="project" value="UniProtKB-ARBA"/>
</dbReference>
<keyword evidence="1" id="KW-1133">Transmembrane helix</keyword>
<reference evidence="3 4" key="1">
    <citation type="submission" date="2018-08" db="EMBL/GenBank/DDBJ databases">
        <title>A genome reference for cultivated species of the human gut microbiota.</title>
        <authorList>
            <person name="Zou Y."/>
            <person name="Xue W."/>
            <person name="Luo G."/>
        </authorList>
    </citation>
    <scope>NUCLEOTIDE SEQUENCE [LARGE SCALE GENOMIC DNA]</scope>
    <source>
        <strain evidence="3 4">AF22-21</strain>
    </source>
</reference>
<keyword evidence="1" id="KW-0472">Membrane</keyword>
<keyword evidence="3" id="KW-0378">Hydrolase</keyword>
<gene>
    <name evidence="3" type="ORF">DWX94_14555</name>
</gene>
<dbReference type="InterPro" id="IPR003675">
    <property type="entry name" value="Rce1/LyrA-like_dom"/>
</dbReference>
<dbReference type="PANTHER" id="PTHR36435">
    <property type="entry name" value="SLR1288 PROTEIN"/>
    <property type="match status" value="1"/>
</dbReference>
<feature type="transmembrane region" description="Helical" evidence="1">
    <location>
        <begin position="258"/>
        <end position="275"/>
    </location>
</feature>
<dbReference type="EMBL" id="QRVK01000095">
    <property type="protein sequence ID" value="RGS34595.1"/>
    <property type="molecule type" value="Genomic_DNA"/>
</dbReference>
<dbReference type="GO" id="GO:0080120">
    <property type="term" value="P:CAAX-box protein maturation"/>
    <property type="evidence" value="ECO:0007669"/>
    <property type="project" value="UniProtKB-ARBA"/>
</dbReference>
<proteinExistence type="predicted"/>
<dbReference type="AlphaFoldDB" id="A0A412ICK5"/>
<dbReference type="PANTHER" id="PTHR36435:SF1">
    <property type="entry name" value="CAAX AMINO TERMINAL PROTEASE FAMILY PROTEIN"/>
    <property type="match status" value="1"/>
</dbReference>
<dbReference type="InterPro" id="IPR052710">
    <property type="entry name" value="CAAX_protease"/>
</dbReference>
<dbReference type="GO" id="GO:0008237">
    <property type="term" value="F:metallopeptidase activity"/>
    <property type="evidence" value="ECO:0007669"/>
    <property type="project" value="UniProtKB-KW"/>
</dbReference>
<feature type="transmembrane region" description="Helical" evidence="1">
    <location>
        <begin position="78"/>
        <end position="101"/>
    </location>
</feature>
<evidence type="ECO:0000313" key="4">
    <source>
        <dbReference type="Proteomes" id="UP000283295"/>
    </source>
</evidence>
<accession>A0A412ICK5</accession>
<keyword evidence="3" id="KW-0482">Metalloprotease</keyword>
<keyword evidence="1" id="KW-0812">Transmembrane</keyword>